<dbReference type="NCBIfam" id="NF003948">
    <property type="entry name" value="PRK05450.1-1"/>
    <property type="match status" value="1"/>
</dbReference>
<evidence type="ECO:0000256" key="2">
    <source>
        <dbReference type="ARBA" id="ARBA00022695"/>
    </source>
</evidence>
<dbReference type="GO" id="GO:0005829">
    <property type="term" value="C:cytosol"/>
    <property type="evidence" value="ECO:0007669"/>
    <property type="project" value="TreeGrafter"/>
</dbReference>
<reference evidence="4" key="1">
    <citation type="submission" date="2024-01" db="EMBL/GenBank/DDBJ databases">
        <title>Sequencing the genomes of a sandfly, Sergentomyia squamirostris, and its two endosymbionts.</title>
        <authorList>
            <person name="Itokawa K."/>
            <person name="Sanjoba C."/>
        </authorList>
    </citation>
    <scope>NUCLEOTIDE SEQUENCE</scope>
    <source>
        <strain evidence="4">RiSSQ</strain>
    </source>
</reference>
<accession>A0AAT9G7R6</accession>
<dbReference type="InterPro" id="IPR004528">
    <property type="entry name" value="KdsB"/>
</dbReference>
<sequence length="244" mass="27445">MHSDVAIIIPSRLDSVRLPKKPLQLVGGISIIERVLRQVHLTELKNIYVATDSEIIAKKVTDCGGQFIMTSQECQTGTERVYQAFQLIPNNHHINYILNVQGDMPFIEPESIIKVIENLKSSSHDIMTPVVKVGIDAVNGHSNVKVVTDHNDRALYFSRSLIPHGTEEFLYHVGMYGFRKESLTKFINLPASTLELSEKLEQLRALQNNMSIGVCYVNNIPISVDTVEDLNKAIKFYQQLNVTA</sequence>
<dbReference type="Gene3D" id="3.90.550.10">
    <property type="entry name" value="Spore Coat Polysaccharide Biosynthesis Protein SpsA, Chain A"/>
    <property type="match status" value="1"/>
</dbReference>
<dbReference type="GO" id="GO:0008690">
    <property type="term" value="F:3-deoxy-manno-octulosonate cytidylyltransferase activity"/>
    <property type="evidence" value="ECO:0007669"/>
    <property type="project" value="InterPro"/>
</dbReference>
<dbReference type="CDD" id="cd02517">
    <property type="entry name" value="CMP-KDO-Synthetase"/>
    <property type="match status" value="1"/>
</dbReference>
<dbReference type="SUPFAM" id="SSF53448">
    <property type="entry name" value="Nucleotide-diphospho-sugar transferases"/>
    <property type="match status" value="1"/>
</dbReference>
<organism evidence="4">
    <name type="scientific">Candidatus Tisiphia endosymbiont of Sergentomyia squamirostris</name>
    <dbReference type="NCBI Taxonomy" id="3113639"/>
    <lineage>
        <taxon>Bacteria</taxon>
        <taxon>Pseudomonadati</taxon>
        <taxon>Pseudomonadota</taxon>
        <taxon>Alphaproteobacteria</taxon>
        <taxon>Rickettsiales</taxon>
        <taxon>Rickettsiaceae</taxon>
        <taxon>Rickettsieae</taxon>
        <taxon>Candidatus Tisiphia</taxon>
    </lineage>
</organism>
<keyword evidence="2 4" id="KW-0548">Nucleotidyltransferase</keyword>
<dbReference type="NCBIfam" id="TIGR00466">
    <property type="entry name" value="kdsB"/>
    <property type="match status" value="1"/>
</dbReference>
<dbReference type="AlphaFoldDB" id="A0AAT9G7R6"/>
<evidence type="ECO:0000256" key="1">
    <source>
        <dbReference type="ARBA" id="ARBA00022679"/>
    </source>
</evidence>
<dbReference type="InterPro" id="IPR029044">
    <property type="entry name" value="Nucleotide-diphossugar_trans"/>
</dbReference>
<evidence type="ECO:0000313" key="4">
    <source>
        <dbReference type="EMBL" id="BFD45874.1"/>
    </source>
</evidence>
<dbReference type="InterPro" id="IPR003329">
    <property type="entry name" value="Cytidylyl_trans"/>
</dbReference>
<protein>
    <submittedName>
        <fullName evidence="4">3-deoxy-manno-octulosonate cytidylyltransferase</fullName>
    </submittedName>
</protein>
<dbReference type="EMBL" id="AP029170">
    <property type="protein sequence ID" value="BFD45874.1"/>
    <property type="molecule type" value="Genomic_DNA"/>
</dbReference>
<gene>
    <name evidence="4" type="ORF">DMENIID0002_05200</name>
</gene>
<dbReference type="PANTHER" id="PTHR42866:SF2">
    <property type="entry name" value="3-DEOXY-MANNO-OCTULOSONATE CYTIDYLYLTRANSFERASE, MITOCHONDRIAL"/>
    <property type="match status" value="1"/>
</dbReference>
<name>A0AAT9G7R6_9RICK</name>
<evidence type="ECO:0000256" key="3">
    <source>
        <dbReference type="ARBA" id="ARBA00022985"/>
    </source>
</evidence>
<dbReference type="PANTHER" id="PTHR42866">
    <property type="entry name" value="3-DEOXY-MANNO-OCTULOSONATE CYTIDYLYLTRANSFERASE"/>
    <property type="match status" value="1"/>
</dbReference>
<dbReference type="Pfam" id="PF02348">
    <property type="entry name" value="CTP_transf_3"/>
    <property type="match status" value="1"/>
</dbReference>
<dbReference type="NCBIfam" id="NF003952">
    <property type="entry name" value="PRK05450.1-5"/>
    <property type="match status" value="1"/>
</dbReference>
<dbReference type="GO" id="GO:0009103">
    <property type="term" value="P:lipopolysaccharide biosynthetic process"/>
    <property type="evidence" value="ECO:0007669"/>
    <property type="project" value="UniProtKB-KW"/>
</dbReference>
<keyword evidence="1" id="KW-0808">Transferase</keyword>
<proteinExistence type="predicted"/>
<keyword evidence="3" id="KW-0448">Lipopolysaccharide biosynthesis</keyword>